<dbReference type="EMBL" id="JPQT01000113">
    <property type="protein sequence ID" value="KFE50037.1"/>
    <property type="molecule type" value="Genomic_DNA"/>
</dbReference>
<dbReference type="Proteomes" id="UP000028643">
    <property type="component" value="Unassembled WGS sequence"/>
</dbReference>
<accession>A0A085V3M4</accession>
<dbReference type="GO" id="GO:0005737">
    <property type="term" value="C:cytoplasm"/>
    <property type="evidence" value="ECO:0007669"/>
    <property type="project" value="TreeGrafter"/>
</dbReference>
<dbReference type="NCBIfam" id="TIGR00654">
    <property type="entry name" value="PhzF_family"/>
    <property type="match status" value="1"/>
</dbReference>
<dbReference type="PANTHER" id="PTHR13774">
    <property type="entry name" value="PHENAZINE BIOSYNTHESIS PROTEIN"/>
    <property type="match status" value="1"/>
</dbReference>
<proteinExistence type="inferred from homology"/>
<feature type="active site" evidence="2">
    <location>
        <position position="47"/>
    </location>
</feature>
<evidence type="ECO:0000256" key="1">
    <source>
        <dbReference type="ARBA" id="ARBA00008270"/>
    </source>
</evidence>
<dbReference type="SUPFAM" id="SSF54506">
    <property type="entry name" value="Diaminopimelate epimerase-like"/>
    <property type="match status" value="1"/>
</dbReference>
<comment type="similarity">
    <text evidence="1">Belongs to the PhzF family.</text>
</comment>
<comment type="caution">
    <text evidence="3">The sequence shown here is derived from an EMBL/GenBank/DDBJ whole genome shotgun (WGS) entry which is preliminary data.</text>
</comment>
<protein>
    <submittedName>
        <fullName evidence="3">Phenazine biosynthesis protein PhzF</fullName>
    </submittedName>
</protein>
<dbReference type="Gene3D" id="3.10.310.10">
    <property type="entry name" value="Diaminopimelate Epimerase, Chain A, domain 1"/>
    <property type="match status" value="2"/>
</dbReference>
<dbReference type="PIRSF" id="PIRSF016184">
    <property type="entry name" value="PhzC_PhzF"/>
    <property type="match status" value="1"/>
</dbReference>
<gene>
    <name evidence="3" type="ORF">IV02_18100</name>
</gene>
<evidence type="ECO:0000313" key="3">
    <source>
        <dbReference type="EMBL" id="KFE50037.1"/>
    </source>
</evidence>
<dbReference type="InterPro" id="IPR003719">
    <property type="entry name" value="Phenazine_PhzF-like"/>
</dbReference>
<evidence type="ECO:0000313" key="4">
    <source>
        <dbReference type="Proteomes" id="UP000028643"/>
    </source>
</evidence>
<evidence type="ECO:0000256" key="2">
    <source>
        <dbReference type="PIRSR" id="PIRSR016184-1"/>
    </source>
</evidence>
<dbReference type="PANTHER" id="PTHR13774:SF32">
    <property type="entry name" value="ANTISENSE-ENHANCING SEQUENCE 1"/>
    <property type="match status" value="1"/>
</dbReference>
<dbReference type="AlphaFoldDB" id="A0A085V3M4"/>
<sequence>MSRFHFKQIDVFSKHRLLGNPLAVVLRADELSDARMAAFARWTNLSETTFVLEPLDPRADYRVRIFTTTQELPFAGHPTLGSCHAWLESGGQPKGEEIIQECGVGLIRIRRQGTRLGFTAPPLLRSEAVDAPLLERIRSGMGLGERAILEARWVDNGAGWLALRLEDRATVLALQPDYAQLAGLAVGVFAPWDPLRDGDEAQFEVRAFIAGDGMPEDPVTGSLNAGIAQWLLGAGLAPETYVVSQGTAMGRQGRVHVERVGDDIWISGEAVTCIDGTLEL</sequence>
<name>A0A085V3M4_PSESX</name>
<dbReference type="RefSeq" id="WP_047576727.1">
    <property type="nucleotide sequence ID" value="NZ_JPQT01000113.1"/>
</dbReference>
<dbReference type="GO" id="GO:0016853">
    <property type="term" value="F:isomerase activity"/>
    <property type="evidence" value="ECO:0007669"/>
    <property type="project" value="TreeGrafter"/>
</dbReference>
<dbReference type="PATRIC" id="fig|317.174.peg.3698"/>
<organism evidence="3 4">
    <name type="scientific">Pseudomonas syringae</name>
    <dbReference type="NCBI Taxonomy" id="317"/>
    <lineage>
        <taxon>Bacteria</taxon>
        <taxon>Pseudomonadati</taxon>
        <taxon>Pseudomonadota</taxon>
        <taxon>Gammaproteobacteria</taxon>
        <taxon>Pseudomonadales</taxon>
        <taxon>Pseudomonadaceae</taxon>
        <taxon>Pseudomonas</taxon>
    </lineage>
</organism>
<reference evidence="3 4" key="1">
    <citation type="submission" date="2014-07" db="EMBL/GenBank/DDBJ databases">
        <title>Draft Genome Sequences of Environmental Pseudomonas syringae strains.</title>
        <authorList>
            <person name="Baltrus D.A."/>
            <person name="Berge O."/>
            <person name="Morris C."/>
        </authorList>
    </citation>
    <scope>NUCLEOTIDE SEQUENCE [LARGE SCALE GENOMIC DNA]</scope>
    <source>
        <strain evidence="3 4">CEB003</strain>
    </source>
</reference>
<dbReference type="Pfam" id="PF02567">
    <property type="entry name" value="PhzC-PhzF"/>
    <property type="match status" value="1"/>
</dbReference>